<dbReference type="Proteomes" id="UP000324738">
    <property type="component" value="Unassembled WGS sequence"/>
</dbReference>
<dbReference type="PANTHER" id="PTHR44757">
    <property type="entry name" value="DIGUANYLATE CYCLASE DGCP"/>
    <property type="match status" value="1"/>
</dbReference>
<dbReference type="PANTHER" id="PTHR44757:SF2">
    <property type="entry name" value="BIOFILM ARCHITECTURE MAINTENANCE PROTEIN MBAA"/>
    <property type="match status" value="1"/>
</dbReference>
<sequence length="492" mass="56495">MHLNSSQTLQNISSGANTPDDIFNVTPIPLWLEDYSEIKQLFEKWRAEGVTDLVSFLNQDHERIRQCASRIKVLNANQRVLELFEFRTLQDLLDGLDLVFSKDMLTSHIEELAMLWEGQHSFSNQTINYTATGRRLNIQLSGRIVPGHEDSWDRVLIATEDVTDKEIAQQKIVESERFSKGLFEHSPISLWVEDFSAVKAMLDDLRMRGISDFRVFTDVHPEFVSRCMSEIRVLDVNNMTLRLFGAPSKPHLMQNLNQIFRDKMEQPFREQLIDLWNGVLFQVREVVNYSLEGQELHLMLQFSVLPGHEDDWSLVQVALTDITARKAAEAYLEFLGKHDSLTKLYNRSYFTDELIRLQRQNVDKVAVIIADLNNLKFVNDSRGHAAGDEMLRRVGEILGKVVKKPCHAFRIGGDEFALTLPGYGESEVEILLKEMSELIELNNQFYSNVSLSLAVGAAIRQSGENMESVARRADVRMYTDKRAFHEARIAKM</sequence>
<dbReference type="Pfam" id="PF00990">
    <property type="entry name" value="GGDEF"/>
    <property type="match status" value="1"/>
</dbReference>
<dbReference type="InterPro" id="IPR029787">
    <property type="entry name" value="Nucleotide_cyclase"/>
</dbReference>
<evidence type="ECO:0000313" key="2">
    <source>
        <dbReference type="EMBL" id="KAA0972106.1"/>
    </source>
</evidence>
<dbReference type="Gene3D" id="3.30.70.270">
    <property type="match status" value="1"/>
</dbReference>
<keyword evidence="3" id="KW-1185">Reference proteome</keyword>
<accession>A0A5B0E087</accession>
<feature type="domain" description="GGDEF" evidence="1">
    <location>
        <begin position="363"/>
        <end position="492"/>
    </location>
</feature>
<dbReference type="SUPFAM" id="SSF55073">
    <property type="entry name" value="Nucleotide cyclase"/>
    <property type="match status" value="1"/>
</dbReference>
<dbReference type="NCBIfam" id="TIGR00254">
    <property type="entry name" value="GGDEF"/>
    <property type="match status" value="1"/>
</dbReference>
<comment type="caution">
    <text evidence="2">The sequence shown here is derived from an EMBL/GenBank/DDBJ whole genome shotgun (WGS) entry which is preliminary data.</text>
</comment>
<dbReference type="OrthoDB" id="9789238at2"/>
<reference evidence="2 3" key="1">
    <citation type="submission" date="2019-08" db="EMBL/GenBank/DDBJ databases">
        <title>Aureimonas fodiniaquatilis sp. nov., isolated from a coal mine wastewater.</title>
        <authorList>
            <person name="Kim W."/>
        </authorList>
    </citation>
    <scope>NUCLEOTIDE SEQUENCE [LARGE SCALE GENOMIC DNA]</scope>
    <source>
        <strain evidence="2 3">CAU 1482</strain>
    </source>
</reference>
<evidence type="ECO:0000259" key="1">
    <source>
        <dbReference type="PROSITE" id="PS50887"/>
    </source>
</evidence>
<dbReference type="SUPFAM" id="SSF55785">
    <property type="entry name" value="PYP-like sensor domain (PAS domain)"/>
    <property type="match status" value="1"/>
</dbReference>
<dbReference type="EMBL" id="VTWH01000001">
    <property type="protein sequence ID" value="KAA0972106.1"/>
    <property type="molecule type" value="Genomic_DNA"/>
</dbReference>
<dbReference type="PROSITE" id="PS50887">
    <property type="entry name" value="GGDEF"/>
    <property type="match status" value="1"/>
</dbReference>
<protein>
    <submittedName>
        <fullName evidence="2">Sensor domain-containing diguanylate cyclase</fullName>
    </submittedName>
</protein>
<dbReference type="Gene3D" id="3.30.450.20">
    <property type="entry name" value="PAS domain"/>
    <property type="match status" value="2"/>
</dbReference>
<dbReference type="SMART" id="SM00267">
    <property type="entry name" value="GGDEF"/>
    <property type="match status" value="1"/>
</dbReference>
<dbReference type="RefSeq" id="WP_149297507.1">
    <property type="nucleotide sequence ID" value="NZ_VTWH01000001.1"/>
</dbReference>
<evidence type="ECO:0000313" key="3">
    <source>
        <dbReference type="Proteomes" id="UP000324738"/>
    </source>
</evidence>
<dbReference type="InterPro" id="IPR052155">
    <property type="entry name" value="Biofilm_reg_signaling"/>
</dbReference>
<name>A0A5B0E087_9HYPH</name>
<dbReference type="InterPro" id="IPR035965">
    <property type="entry name" value="PAS-like_dom_sf"/>
</dbReference>
<gene>
    <name evidence="2" type="ORF">FPY71_03045</name>
</gene>
<dbReference type="AlphaFoldDB" id="A0A5B0E087"/>
<dbReference type="InterPro" id="IPR043128">
    <property type="entry name" value="Rev_trsase/Diguanyl_cyclase"/>
</dbReference>
<dbReference type="InterPro" id="IPR000014">
    <property type="entry name" value="PAS"/>
</dbReference>
<organism evidence="2 3">
    <name type="scientific">Aureimonas fodinaquatilis</name>
    <dbReference type="NCBI Taxonomy" id="2565783"/>
    <lineage>
        <taxon>Bacteria</taxon>
        <taxon>Pseudomonadati</taxon>
        <taxon>Pseudomonadota</taxon>
        <taxon>Alphaproteobacteria</taxon>
        <taxon>Hyphomicrobiales</taxon>
        <taxon>Aurantimonadaceae</taxon>
        <taxon>Aureimonas</taxon>
    </lineage>
</organism>
<dbReference type="InterPro" id="IPR000160">
    <property type="entry name" value="GGDEF_dom"/>
</dbReference>
<dbReference type="CDD" id="cd01949">
    <property type="entry name" value="GGDEF"/>
    <property type="match status" value="1"/>
</dbReference>
<dbReference type="CDD" id="cd00130">
    <property type="entry name" value="PAS"/>
    <property type="match status" value="1"/>
</dbReference>
<proteinExistence type="predicted"/>